<organism evidence="1 2">
    <name type="scientific">Characodon lateralis</name>
    <dbReference type="NCBI Taxonomy" id="208331"/>
    <lineage>
        <taxon>Eukaryota</taxon>
        <taxon>Metazoa</taxon>
        <taxon>Chordata</taxon>
        <taxon>Craniata</taxon>
        <taxon>Vertebrata</taxon>
        <taxon>Euteleostomi</taxon>
        <taxon>Actinopterygii</taxon>
        <taxon>Neopterygii</taxon>
        <taxon>Teleostei</taxon>
        <taxon>Neoteleostei</taxon>
        <taxon>Acanthomorphata</taxon>
        <taxon>Ovalentaria</taxon>
        <taxon>Atherinomorphae</taxon>
        <taxon>Cyprinodontiformes</taxon>
        <taxon>Goodeidae</taxon>
        <taxon>Characodon</taxon>
    </lineage>
</organism>
<reference evidence="1 2" key="1">
    <citation type="submission" date="2021-06" db="EMBL/GenBank/DDBJ databases">
        <authorList>
            <person name="Palmer J.M."/>
        </authorList>
    </citation>
    <scope>NUCLEOTIDE SEQUENCE [LARGE SCALE GENOMIC DNA]</scope>
    <source>
        <strain evidence="1 2">CL_MEX2019</strain>
        <tissue evidence="1">Muscle</tissue>
    </source>
</reference>
<sequence length="110" mass="12373">MASAKERIKQENIFKAHISSTTTNLAIWTLQGSTKDGYTERWKNFYSLTRVDLIWMVLMDSNITGMTRGQLGHVGSWIAAEDAAGIFINVPCLWGDDWDFKHGSAAVHKI</sequence>
<protein>
    <submittedName>
        <fullName evidence="1">Uncharacterized protein</fullName>
    </submittedName>
</protein>
<keyword evidence="2" id="KW-1185">Reference proteome</keyword>
<comment type="caution">
    <text evidence="1">The sequence shown here is derived from an EMBL/GenBank/DDBJ whole genome shotgun (WGS) entry which is preliminary data.</text>
</comment>
<evidence type="ECO:0000313" key="2">
    <source>
        <dbReference type="Proteomes" id="UP001352852"/>
    </source>
</evidence>
<accession>A0ABU7F3V3</accession>
<dbReference type="EMBL" id="JAHUTJ010074783">
    <property type="protein sequence ID" value="MED6293746.1"/>
    <property type="molecule type" value="Genomic_DNA"/>
</dbReference>
<gene>
    <name evidence="1" type="ORF">CHARACLAT_013802</name>
</gene>
<proteinExistence type="predicted"/>
<evidence type="ECO:0000313" key="1">
    <source>
        <dbReference type="EMBL" id="MED6293746.1"/>
    </source>
</evidence>
<dbReference type="Proteomes" id="UP001352852">
    <property type="component" value="Unassembled WGS sequence"/>
</dbReference>
<name>A0ABU7F3V3_9TELE</name>